<proteinExistence type="predicted"/>
<organism evidence="1 2">
    <name type="scientific">Actinomadura coerulea</name>
    <dbReference type="NCBI Taxonomy" id="46159"/>
    <lineage>
        <taxon>Bacteria</taxon>
        <taxon>Bacillati</taxon>
        <taxon>Actinomycetota</taxon>
        <taxon>Actinomycetes</taxon>
        <taxon>Streptosporangiales</taxon>
        <taxon>Thermomonosporaceae</taxon>
        <taxon>Actinomadura</taxon>
    </lineage>
</organism>
<keyword evidence="2" id="KW-1185">Reference proteome</keyword>
<sequence length="63" mass="6920">MLDDGLGSHFGSMSAYGANVQRERDVEEIEEARLSDRRYSGGSAEGLFDSWRVTTDHGTGPSR</sequence>
<name>A0A7X0G138_9ACTN</name>
<evidence type="ECO:0000313" key="2">
    <source>
        <dbReference type="Proteomes" id="UP000546324"/>
    </source>
</evidence>
<dbReference type="EMBL" id="JACHMQ010000001">
    <property type="protein sequence ID" value="MBB6397274.1"/>
    <property type="molecule type" value="Genomic_DNA"/>
</dbReference>
<reference evidence="1 2" key="1">
    <citation type="submission" date="2020-08" db="EMBL/GenBank/DDBJ databases">
        <title>Sequencing the genomes of 1000 actinobacteria strains.</title>
        <authorList>
            <person name="Klenk H.-P."/>
        </authorList>
    </citation>
    <scope>NUCLEOTIDE SEQUENCE [LARGE SCALE GENOMIC DNA]</scope>
    <source>
        <strain evidence="1 2">DSM 43675</strain>
    </source>
</reference>
<protein>
    <submittedName>
        <fullName evidence="1">Uncharacterized protein</fullName>
    </submittedName>
</protein>
<dbReference type="Proteomes" id="UP000546324">
    <property type="component" value="Unassembled WGS sequence"/>
</dbReference>
<comment type="caution">
    <text evidence="1">The sequence shown here is derived from an EMBL/GenBank/DDBJ whole genome shotgun (WGS) entry which is preliminary data.</text>
</comment>
<gene>
    <name evidence="1" type="ORF">BKA00_004188</name>
</gene>
<evidence type="ECO:0000313" key="1">
    <source>
        <dbReference type="EMBL" id="MBB6397274.1"/>
    </source>
</evidence>
<dbReference type="AlphaFoldDB" id="A0A7X0G138"/>
<accession>A0A7X0G138</accession>